<keyword evidence="5" id="KW-0406">Ion transport</keyword>
<feature type="transmembrane region" description="Helical" evidence="8">
    <location>
        <begin position="12"/>
        <end position="30"/>
    </location>
</feature>
<feature type="transmembrane region" description="Helical" evidence="8">
    <location>
        <begin position="138"/>
        <end position="159"/>
    </location>
</feature>
<dbReference type="Proteomes" id="UP000215896">
    <property type="component" value="Unassembled WGS sequence"/>
</dbReference>
<reference evidence="10 11" key="1">
    <citation type="submission" date="2017-07" db="EMBL/GenBank/DDBJ databases">
        <title>Draft whole genome sequences of clinical Proprionibacteriaceae strains.</title>
        <authorList>
            <person name="Bernier A.-M."/>
            <person name="Bernard K."/>
            <person name="Domingo M.-C."/>
        </authorList>
    </citation>
    <scope>NUCLEOTIDE SEQUENCE [LARGE SCALE GENOMIC DNA]</scope>
    <source>
        <strain evidence="10 11">NML 030167</strain>
    </source>
</reference>
<feature type="transmembrane region" description="Helical" evidence="8">
    <location>
        <begin position="36"/>
        <end position="57"/>
    </location>
</feature>
<evidence type="ECO:0000256" key="3">
    <source>
        <dbReference type="ARBA" id="ARBA00022692"/>
    </source>
</evidence>
<dbReference type="GO" id="GO:0001508">
    <property type="term" value="P:action potential"/>
    <property type="evidence" value="ECO:0007669"/>
    <property type="project" value="TreeGrafter"/>
</dbReference>
<evidence type="ECO:0000256" key="4">
    <source>
        <dbReference type="ARBA" id="ARBA00022989"/>
    </source>
</evidence>
<keyword evidence="4 8" id="KW-1133">Transmembrane helix</keyword>
<dbReference type="PANTHER" id="PTHR11537">
    <property type="entry name" value="VOLTAGE-GATED POTASSIUM CHANNEL"/>
    <property type="match status" value="1"/>
</dbReference>
<comment type="caution">
    <text evidence="10">The sequence shown here is derived from an EMBL/GenBank/DDBJ whole genome shotgun (WGS) entry which is preliminary data.</text>
</comment>
<evidence type="ECO:0000313" key="10">
    <source>
        <dbReference type="EMBL" id="OYO10730.1"/>
    </source>
</evidence>
<keyword evidence="3 8" id="KW-0812">Transmembrane</keyword>
<evidence type="ECO:0000256" key="8">
    <source>
        <dbReference type="SAM" id="Phobius"/>
    </source>
</evidence>
<proteinExistence type="predicted"/>
<dbReference type="InterPro" id="IPR028325">
    <property type="entry name" value="VG_K_chnl"/>
</dbReference>
<keyword evidence="2" id="KW-0813">Transport</keyword>
<sequence length="221" mass="24226">MTRWERATSTPLTIAALVFLAAFAAPILWWPTPPEVVAVCSVLALLTWAAFLIDYLVRLKLAPVKRTFVRRHLMDLLAVALPMLRSLRLLRVVTILTLLDRRARLRGRVITHLVGATVLLGFCASLAVLSAERSSPEANIITFGDAVWWALSTMATVGYGDRYPVTAAGRWVGAGLMIGGVAILGTVTATISSWLIQHLDTSNEVDRLQAENAELKRRLEG</sequence>
<dbReference type="RefSeq" id="WP_094358699.1">
    <property type="nucleotide sequence ID" value="NZ_NMVK01000016.1"/>
</dbReference>
<evidence type="ECO:0000256" key="2">
    <source>
        <dbReference type="ARBA" id="ARBA00022448"/>
    </source>
</evidence>
<keyword evidence="6 8" id="KW-0472">Membrane</keyword>
<evidence type="ECO:0000256" key="6">
    <source>
        <dbReference type="ARBA" id="ARBA00023136"/>
    </source>
</evidence>
<evidence type="ECO:0000256" key="5">
    <source>
        <dbReference type="ARBA" id="ARBA00023065"/>
    </source>
</evidence>
<evidence type="ECO:0000256" key="1">
    <source>
        <dbReference type="ARBA" id="ARBA00004141"/>
    </source>
</evidence>
<accession>A0A255G491</accession>
<feature type="transmembrane region" description="Helical" evidence="8">
    <location>
        <begin position="171"/>
        <end position="196"/>
    </location>
</feature>
<keyword evidence="11" id="KW-1185">Reference proteome</keyword>
<dbReference type="GO" id="GO:0008076">
    <property type="term" value="C:voltage-gated potassium channel complex"/>
    <property type="evidence" value="ECO:0007669"/>
    <property type="project" value="InterPro"/>
</dbReference>
<keyword evidence="7" id="KW-0407">Ion channel</keyword>
<dbReference type="InterPro" id="IPR013099">
    <property type="entry name" value="K_chnl_dom"/>
</dbReference>
<gene>
    <name evidence="10" type="ORF">CGZ94_17290</name>
</gene>
<dbReference type="Gene3D" id="1.10.287.70">
    <property type="match status" value="1"/>
</dbReference>
<evidence type="ECO:0000256" key="7">
    <source>
        <dbReference type="ARBA" id="ARBA00023303"/>
    </source>
</evidence>
<dbReference type="SUPFAM" id="SSF81324">
    <property type="entry name" value="Voltage-gated potassium channels"/>
    <property type="match status" value="1"/>
</dbReference>
<dbReference type="Gene3D" id="1.20.120.350">
    <property type="entry name" value="Voltage-gated potassium channels. Chain C"/>
    <property type="match status" value="1"/>
</dbReference>
<organism evidence="10 11">
    <name type="scientific">Enemella evansiae</name>
    <dbReference type="NCBI Taxonomy" id="2016499"/>
    <lineage>
        <taxon>Bacteria</taxon>
        <taxon>Bacillati</taxon>
        <taxon>Actinomycetota</taxon>
        <taxon>Actinomycetes</taxon>
        <taxon>Propionibacteriales</taxon>
        <taxon>Propionibacteriaceae</taxon>
        <taxon>Enemella</taxon>
    </lineage>
</organism>
<protein>
    <submittedName>
        <fullName evidence="10">Ion transporter</fullName>
    </submittedName>
</protein>
<dbReference type="PANTHER" id="PTHR11537:SF254">
    <property type="entry name" value="POTASSIUM VOLTAGE-GATED CHANNEL PROTEIN SHAB"/>
    <property type="match status" value="1"/>
</dbReference>
<evidence type="ECO:0000259" key="9">
    <source>
        <dbReference type="Pfam" id="PF07885"/>
    </source>
</evidence>
<dbReference type="GO" id="GO:0005249">
    <property type="term" value="F:voltage-gated potassium channel activity"/>
    <property type="evidence" value="ECO:0007669"/>
    <property type="project" value="InterPro"/>
</dbReference>
<feature type="domain" description="Potassium channel" evidence="9">
    <location>
        <begin position="129"/>
        <end position="196"/>
    </location>
</feature>
<feature type="transmembrane region" description="Helical" evidence="8">
    <location>
        <begin position="110"/>
        <end position="131"/>
    </location>
</feature>
<dbReference type="OrthoDB" id="9799090at2"/>
<dbReference type="AlphaFoldDB" id="A0A255G491"/>
<dbReference type="EMBL" id="NMVO01000016">
    <property type="protein sequence ID" value="OYO10730.1"/>
    <property type="molecule type" value="Genomic_DNA"/>
</dbReference>
<comment type="subcellular location">
    <subcellularLocation>
        <location evidence="1">Membrane</location>
        <topology evidence="1">Multi-pass membrane protein</topology>
    </subcellularLocation>
</comment>
<dbReference type="InterPro" id="IPR027359">
    <property type="entry name" value="Volt_channel_dom_sf"/>
</dbReference>
<dbReference type="Pfam" id="PF07885">
    <property type="entry name" value="Ion_trans_2"/>
    <property type="match status" value="1"/>
</dbReference>
<name>A0A255G491_9ACTN</name>
<evidence type="ECO:0000313" key="11">
    <source>
        <dbReference type="Proteomes" id="UP000215896"/>
    </source>
</evidence>